<protein>
    <recommendedName>
        <fullName evidence="7">Cystatin-B</fullName>
    </recommendedName>
    <alternativeName>
        <fullName evidence="8">Stefin-B</fullName>
    </alternativeName>
</protein>
<dbReference type="CDD" id="cd00042">
    <property type="entry name" value="CY"/>
    <property type="match status" value="1"/>
</dbReference>
<dbReference type="PANTHER" id="PTHR11414:SF21">
    <property type="entry name" value="CYSTATIN 14A, TANDEM DUPLICATE 1-RELATED"/>
    <property type="match status" value="1"/>
</dbReference>
<evidence type="ECO:0000256" key="7">
    <source>
        <dbReference type="ARBA" id="ARBA00040677"/>
    </source>
</evidence>
<evidence type="ECO:0000259" key="9">
    <source>
        <dbReference type="SMART" id="SM00043"/>
    </source>
</evidence>
<dbReference type="AlphaFoldDB" id="A0A6P7M9N4"/>
<dbReference type="GO" id="GO:0004869">
    <property type="term" value="F:cysteine-type endopeptidase inhibitor activity"/>
    <property type="evidence" value="ECO:0007669"/>
    <property type="project" value="UniProtKB-KW"/>
</dbReference>
<proteinExistence type="inferred from homology"/>
<sequence length="120" mass="13712">MTAQYSTRRIIHFTSTNLETMETCVGGYTGTSDADAQTQRLVDLVKCQLEEKTNKTYEELQAIEYRSQFVCGTNYLIKVRAGLCSYIHIIVFEALPVYGGEVKLMEVKENHTRDHPLIPF</sequence>
<name>A0A6P7M9N4_BETSP</name>
<dbReference type="GO" id="GO:0002376">
    <property type="term" value="P:immune system process"/>
    <property type="evidence" value="ECO:0007669"/>
    <property type="project" value="UniProtKB-KW"/>
</dbReference>
<keyword evidence="4" id="KW-0646">Protease inhibitor</keyword>
<dbReference type="KEGG" id="bspl:114853459"/>
<dbReference type="GO" id="GO:0005829">
    <property type="term" value="C:cytosol"/>
    <property type="evidence" value="ECO:0007669"/>
    <property type="project" value="TreeGrafter"/>
</dbReference>
<evidence type="ECO:0000313" key="11">
    <source>
        <dbReference type="RefSeq" id="XP_029002689.1"/>
    </source>
</evidence>
<dbReference type="SMART" id="SM00043">
    <property type="entry name" value="CY"/>
    <property type="match status" value="1"/>
</dbReference>
<evidence type="ECO:0000256" key="6">
    <source>
        <dbReference type="ARBA" id="ARBA00022859"/>
    </source>
</evidence>
<dbReference type="SUPFAM" id="SSF54403">
    <property type="entry name" value="Cystatin/monellin"/>
    <property type="match status" value="1"/>
</dbReference>
<evidence type="ECO:0000256" key="1">
    <source>
        <dbReference type="ARBA" id="ARBA00004496"/>
    </source>
</evidence>
<organism evidence="10 11">
    <name type="scientific">Betta splendens</name>
    <name type="common">Siamese fighting fish</name>
    <dbReference type="NCBI Taxonomy" id="158456"/>
    <lineage>
        <taxon>Eukaryota</taxon>
        <taxon>Metazoa</taxon>
        <taxon>Chordata</taxon>
        <taxon>Craniata</taxon>
        <taxon>Vertebrata</taxon>
        <taxon>Euteleostomi</taxon>
        <taxon>Actinopterygii</taxon>
        <taxon>Neopterygii</taxon>
        <taxon>Teleostei</taxon>
        <taxon>Neoteleostei</taxon>
        <taxon>Acanthomorphata</taxon>
        <taxon>Anabantaria</taxon>
        <taxon>Anabantiformes</taxon>
        <taxon>Anabantoidei</taxon>
        <taxon>Osphronemidae</taxon>
        <taxon>Betta</taxon>
    </lineage>
</organism>
<keyword evidence="6" id="KW-0391">Immunity</keyword>
<comment type="subcellular location">
    <subcellularLocation>
        <location evidence="1">Cytoplasm</location>
    </subcellularLocation>
</comment>
<dbReference type="Gene3D" id="3.10.450.10">
    <property type="match status" value="1"/>
</dbReference>
<reference evidence="11" key="1">
    <citation type="submission" date="2025-08" db="UniProtKB">
        <authorList>
            <consortium name="RefSeq"/>
        </authorList>
    </citation>
    <scope>IDENTIFICATION</scope>
</reference>
<evidence type="ECO:0000256" key="4">
    <source>
        <dbReference type="ARBA" id="ARBA00022690"/>
    </source>
</evidence>
<dbReference type="Proteomes" id="UP000515150">
    <property type="component" value="Chromosome 4"/>
</dbReference>
<dbReference type="FunFam" id="3.10.450.10:FF:000001">
    <property type="entry name" value="Cystatin-A"/>
    <property type="match status" value="1"/>
</dbReference>
<evidence type="ECO:0000256" key="8">
    <source>
        <dbReference type="ARBA" id="ARBA00041437"/>
    </source>
</evidence>
<evidence type="ECO:0000256" key="2">
    <source>
        <dbReference type="ARBA" id="ARBA00009403"/>
    </source>
</evidence>
<dbReference type="GO" id="GO:0071220">
    <property type="term" value="P:cellular response to bacterial lipoprotein"/>
    <property type="evidence" value="ECO:0007669"/>
    <property type="project" value="UniProtKB-ARBA"/>
</dbReference>
<keyword evidence="3" id="KW-0963">Cytoplasm</keyword>
<evidence type="ECO:0000256" key="5">
    <source>
        <dbReference type="ARBA" id="ARBA00022704"/>
    </source>
</evidence>
<gene>
    <name evidence="11" type="primary">LOC114853459</name>
</gene>
<dbReference type="InParanoid" id="A0A6P7M9N4"/>
<accession>A0A6P7M9N4</accession>
<dbReference type="InterPro" id="IPR046350">
    <property type="entry name" value="Cystatin_sf"/>
</dbReference>
<dbReference type="PANTHER" id="PTHR11414">
    <property type="entry name" value="CYSTATIN FAMILY MEMBER"/>
    <property type="match status" value="1"/>
</dbReference>
<dbReference type="OrthoDB" id="6115262at2759"/>
<dbReference type="PRINTS" id="PR00295">
    <property type="entry name" value="STEFINA"/>
</dbReference>
<comment type="similarity">
    <text evidence="2">Belongs to the cystatin family.</text>
</comment>
<evidence type="ECO:0000313" key="10">
    <source>
        <dbReference type="Proteomes" id="UP000515150"/>
    </source>
</evidence>
<dbReference type="RefSeq" id="XP_029002689.1">
    <property type="nucleotide sequence ID" value="XM_029146856.3"/>
</dbReference>
<keyword evidence="10" id="KW-1185">Reference proteome</keyword>
<dbReference type="InterPro" id="IPR001713">
    <property type="entry name" value="Prot_inh_stefin"/>
</dbReference>
<keyword evidence="5" id="KW-0789">Thiol protease inhibitor</keyword>
<dbReference type="Pfam" id="PF00031">
    <property type="entry name" value="Cystatin"/>
    <property type="match status" value="1"/>
</dbReference>
<evidence type="ECO:0000256" key="3">
    <source>
        <dbReference type="ARBA" id="ARBA00022490"/>
    </source>
</evidence>
<dbReference type="GeneID" id="114853459"/>
<dbReference type="InterPro" id="IPR000010">
    <property type="entry name" value="Cystatin_dom"/>
</dbReference>
<feature type="domain" description="Cystatin" evidence="9">
    <location>
        <begin position="23"/>
        <end position="120"/>
    </location>
</feature>